<dbReference type="Proteomes" id="UP000800035">
    <property type="component" value="Unassembled WGS sequence"/>
</dbReference>
<dbReference type="InterPro" id="IPR043136">
    <property type="entry name" value="B30.2/SPRY_sf"/>
</dbReference>
<dbReference type="PROSITE" id="PS50188">
    <property type="entry name" value="B302_SPRY"/>
    <property type="match status" value="1"/>
</dbReference>
<dbReference type="InterPro" id="IPR001870">
    <property type="entry name" value="B30.2/SPRY"/>
</dbReference>
<evidence type="ECO:0000259" key="2">
    <source>
        <dbReference type="PROSITE" id="PS50188"/>
    </source>
</evidence>
<dbReference type="InterPro" id="IPR050618">
    <property type="entry name" value="Ubq-SigPath_Reg"/>
</dbReference>
<name>A0A6A5U9X8_9PLEO</name>
<dbReference type="InterPro" id="IPR044736">
    <property type="entry name" value="Gid1/RanBPM/SPLA_SPRY"/>
</dbReference>
<dbReference type="CDD" id="cd12885">
    <property type="entry name" value="SPRY_RanBP_like"/>
    <property type="match status" value="1"/>
</dbReference>
<organism evidence="3 4">
    <name type="scientific">Byssothecium circinans</name>
    <dbReference type="NCBI Taxonomy" id="147558"/>
    <lineage>
        <taxon>Eukaryota</taxon>
        <taxon>Fungi</taxon>
        <taxon>Dikarya</taxon>
        <taxon>Ascomycota</taxon>
        <taxon>Pezizomycotina</taxon>
        <taxon>Dothideomycetes</taxon>
        <taxon>Pleosporomycetidae</taxon>
        <taxon>Pleosporales</taxon>
        <taxon>Massarineae</taxon>
        <taxon>Massarinaceae</taxon>
        <taxon>Byssothecium</taxon>
    </lineage>
</organism>
<dbReference type="Gene3D" id="2.60.120.920">
    <property type="match status" value="1"/>
</dbReference>
<gene>
    <name evidence="3" type="ORF">CC80DRAFT_546994</name>
</gene>
<evidence type="ECO:0000256" key="1">
    <source>
        <dbReference type="SAM" id="MobiDB-lite"/>
    </source>
</evidence>
<sequence>MVIHKAMHAAVAARRWRYFERLIQFGHVNPRVTSADGWDLEYTVARYHAEEVFSYFLGTSRLIWKMERSIHLPTGWWSSDLPPSLSLDQESLAVKVAGPSNPFDNKVPVSTVLTDHSMSPINKLSTCTILKSREIAVGFCEEYVERSSMIGHVDGSWAYYGSSGMVRAEGSEEQAYGEPYEKGDVIGCGFNLKSSTAFFTKNGVVIGRAFSNVKGRLFPAVSLTTASRGWHIAAKFRPVMPGQKFRFEGPYDSPDTQRPPSKGTGN</sequence>
<dbReference type="AlphaFoldDB" id="A0A6A5U9X8"/>
<evidence type="ECO:0000313" key="4">
    <source>
        <dbReference type="Proteomes" id="UP000800035"/>
    </source>
</evidence>
<protein>
    <recommendedName>
        <fullName evidence="2">B30.2/SPRY domain-containing protein</fullName>
    </recommendedName>
</protein>
<evidence type="ECO:0000313" key="3">
    <source>
        <dbReference type="EMBL" id="KAF1957937.1"/>
    </source>
</evidence>
<proteinExistence type="predicted"/>
<dbReference type="SUPFAM" id="SSF49899">
    <property type="entry name" value="Concanavalin A-like lectins/glucanases"/>
    <property type="match status" value="1"/>
</dbReference>
<dbReference type="OrthoDB" id="2413516at2759"/>
<dbReference type="PANTHER" id="PTHR12864">
    <property type="entry name" value="RAN BINDING PROTEIN 9-RELATED"/>
    <property type="match status" value="1"/>
</dbReference>
<keyword evidence="4" id="KW-1185">Reference proteome</keyword>
<accession>A0A6A5U9X8</accession>
<dbReference type="Pfam" id="PF00622">
    <property type="entry name" value="SPRY"/>
    <property type="match status" value="1"/>
</dbReference>
<dbReference type="InterPro" id="IPR003877">
    <property type="entry name" value="SPRY_dom"/>
</dbReference>
<dbReference type="SMART" id="SM00449">
    <property type="entry name" value="SPRY"/>
    <property type="match status" value="1"/>
</dbReference>
<dbReference type="EMBL" id="ML976988">
    <property type="protein sequence ID" value="KAF1957937.1"/>
    <property type="molecule type" value="Genomic_DNA"/>
</dbReference>
<feature type="domain" description="B30.2/SPRY" evidence="2">
    <location>
        <begin position="54"/>
        <end position="239"/>
    </location>
</feature>
<reference evidence="3" key="1">
    <citation type="journal article" date="2020" name="Stud. Mycol.">
        <title>101 Dothideomycetes genomes: a test case for predicting lifestyles and emergence of pathogens.</title>
        <authorList>
            <person name="Haridas S."/>
            <person name="Albert R."/>
            <person name="Binder M."/>
            <person name="Bloem J."/>
            <person name="Labutti K."/>
            <person name="Salamov A."/>
            <person name="Andreopoulos B."/>
            <person name="Baker S."/>
            <person name="Barry K."/>
            <person name="Bills G."/>
            <person name="Bluhm B."/>
            <person name="Cannon C."/>
            <person name="Castanera R."/>
            <person name="Culley D."/>
            <person name="Daum C."/>
            <person name="Ezra D."/>
            <person name="Gonzalez J."/>
            <person name="Henrissat B."/>
            <person name="Kuo A."/>
            <person name="Liang C."/>
            <person name="Lipzen A."/>
            <person name="Lutzoni F."/>
            <person name="Magnuson J."/>
            <person name="Mondo S."/>
            <person name="Nolan M."/>
            <person name="Ohm R."/>
            <person name="Pangilinan J."/>
            <person name="Park H.-J."/>
            <person name="Ramirez L."/>
            <person name="Alfaro M."/>
            <person name="Sun H."/>
            <person name="Tritt A."/>
            <person name="Yoshinaga Y."/>
            <person name="Zwiers L.-H."/>
            <person name="Turgeon B."/>
            <person name="Goodwin S."/>
            <person name="Spatafora J."/>
            <person name="Crous P."/>
            <person name="Grigoriev I."/>
        </authorList>
    </citation>
    <scope>NUCLEOTIDE SEQUENCE</scope>
    <source>
        <strain evidence="3">CBS 675.92</strain>
    </source>
</reference>
<dbReference type="InterPro" id="IPR013320">
    <property type="entry name" value="ConA-like_dom_sf"/>
</dbReference>
<feature type="region of interest" description="Disordered" evidence="1">
    <location>
        <begin position="245"/>
        <end position="266"/>
    </location>
</feature>